<accession>K0IMP1</accession>
<dbReference type="Proteomes" id="UP000008037">
    <property type="component" value="Chromosome"/>
</dbReference>
<dbReference type="HOGENOM" id="CLU_046006_10_7_2"/>
<dbReference type="AlphaFoldDB" id="K0IMP1"/>
<proteinExistence type="predicted"/>
<protein>
    <submittedName>
        <fullName evidence="2">Putative glyoxalase/bleomycin resistance protein/dioxygenase</fullName>
    </submittedName>
</protein>
<feature type="domain" description="VOC" evidence="1">
    <location>
        <begin position="4"/>
        <end position="114"/>
    </location>
</feature>
<gene>
    <name evidence="2" type="ordered locus">Ngar_c35390</name>
</gene>
<dbReference type="InterPro" id="IPR029068">
    <property type="entry name" value="Glyas_Bleomycin-R_OHBP_Dase"/>
</dbReference>
<evidence type="ECO:0000259" key="1">
    <source>
        <dbReference type="PROSITE" id="PS51819"/>
    </source>
</evidence>
<evidence type="ECO:0000313" key="2">
    <source>
        <dbReference type="EMBL" id="AFU60452.1"/>
    </source>
</evidence>
<reference evidence="2 3" key="1">
    <citation type="journal article" date="2012" name="Environ. Microbiol.">
        <title>The genome of the ammonia-oxidizing Candidatus Nitrososphaera gargensis: insights into metabolic versatility and environmental adaptations.</title>
        <authorList>
            <person name="Spang A."/>
            <person name="Poehlein A."/>
            <person name="Offre P."/>
            <person name="Zumbragel S."/>
            <person name="Haider S."/>
            <person name="Rychlik N."/>
            <person name="Nowka B."/>
            <person name="Schmeisser C."/>
            <person name="Lebedeva E.V."/>
            <person name="Rattei T."/>
            <person name="Bohm C."/>
            <person name="Schmid M."/>
            <person name="Galushko A."/>
            <person name="Hatzenpichler R."/>
            <person name="Weinmaier T."/>
            <person name="Daniel R."/>
            <person name="Schleper C."/>
            <person name="Spieck E."/>
            <person name="Streit W."/>
            <person name="Wagner M."/>
        </authorList>
    </citation>
    <scope>NUCLEOTIDE SEQUENCE [LARGE SCALE GENOMIC DNA]</scope>
    <source>
        <strain evidence="3">Ga9.2</strain>
    </source>
</reference>
<dbReference type="InterPro" id="IPR004360">
    <property type="entry name" value="Glyas_Fos-R_dOase_dom"/>
</dbReference>
<dbReference type="OrthoDB" id="358887at2157"/>
<sequence length="131" mass="14927">MFHKIGAVILLVSDMKRSTKFYRDTLGMKLKQQSKDWTEFSEGGTVLALHPSSKKRIKKNNSMLVGFSISDFDDVVSSLKKKKVKFYKKPKEEPFGKHAIIQDPDGHLISIVQMPQEELAQIPYYHGFAPA</sequence>
<dbReference type="EMBL" id="CP002408">
    <property type="protein sequence ID" value="AFU60452.1"/>
    <property type="molecule type" value="Genomic_DNA"/>
</dbReference>
<dbReference type="Pfam" id="PF00903">
    <property type="entry name" value="Glyoxalase"/>
    <property type="match status" value="1"/>
</dbReference>
<dbReference type="BioCyc" id="CNIT1237085:G1324-3540-MONOMER"/>
<dbReference type="KEGG" id="nga:Ngar_c35390"/>
<dbReference type="STRING" id="1237085.Ngar_c35390"/>
<dbReference type="InParanoid" id="K0IMP1"/>
<keyword evidence="3" id="KW-1185">Reference proteome</keyword>
<dbReference type="GO" id="GO:0051213">
    <property type="term" value="F:dioxygenase activity"/>
    <property type="evidence" value="ECO:0007669"/>
    <property type="project" value="UniProtKB-KW"/>
</dbReference>
<dbReference type="SUPFAM" id="SSF54593">
    <property type="entry name" value="Glyoxalase/Bleomycin resistance protein/Dihydroxybiphenyl dioxygenase"/>
    <property type="match status" value="1"/>
</dbReference>
<keyword evidence="2" id="KW-0560">Oxidoreductase</keyword>
<dbReference type="InterPro" id="IPR037523">
    <property type="entry name" value="VOC_core"/>
</dbReference>
<evidence type="ECO:0000313" key="3">
    <source>
        <dbReference type="Proteomes" id="UP000008037"/>
    </source>
</evidence>
<name>K0IMP1_NITGG</name>
<dbReference type="RefSeq" id="WP_015020984.1">
    <property type="nucleotide sequence ID" value="NC_018719.1"/>
</dbReference>
<dbReference type="InterPro" id="IPR052164">
    <property type="entry name" value="Anthracycline_SecMetBiosynth"/>
</dbReference>
<dbReference type="Gene3D" id="3.10.180.10">
    <property type="entry name" value="2,3-Dihydroxybiphenyl 1,2-Dioxygenase, domain 1"/>
    <property type="match status" value="1"/>
</dbReference>
<dbReference type="PANTHER" id="PTHR33993">
    <property type="entry name" value="GLYOXALASE-RELATED"/>
    <property type="match status" value="1"/>
</dbReference>
<organism evidence="2 3">
    <name type="scientific">Nitrososphaera gargensis (strain Ga9.2)</name>
    <dbReference type="NCBI Taxonomy" id="1237085"/>
    <lineage>
        <taxon>Archaea</taxon>
        <taxon>Nitrososphaerota</taxon>
        <taxon>Nitrososphaeria</taxon>
        <taxon>Nitrososphaerales</taxon>
        <taxon>Nitrososphaeraceae</taxon>
        <taxon>Nitrososphaera</taxon>
    </lineage>
</organism>
<keyword evidence="2" id="KW-0223">Dioxygenase</keyword>
<dbReference type="PROSITE" id="PS51819">
    <property type="entry name" value="VOC"/>
    <property type="match status" value="1"/>
</dbReference>
<dbReference type="GeneID" id="13797350"/>